<dbReference type="Gene3D" id="3.30.70.270">
    <property type="match status" value="1"/>
</dbReference>
<dbReference type="InterPro" id="IPR011990">
    <property type="entry name" value="TPR-like_helical_dom_sf"/>
</dbReference>
<organism evidence="2 3">
    <name type="scientific">Planosporangium thailandense</name>
    <dbReference type="NCBI Taxonomy" id="765197"/>
    <lineage>
        <taxon>Bacteria</taxon>
        <taxon>Bacillati</taxon>
        <taxon>Actinomycetota</taxon>
        <taxon>Actinomycetes</taxon>
        <taxon>Micromonosporales</taxon>
        <taxon>Micromonosporaceae</taxon>
        <taxon>Planosporangium</taxon>
    </lineage>
</organism>
<dbReference type="SUPFAM" id="SSF48452">
    <property type="entry name" value="TPR-like"/>
    <property type="match status" value="2"/>
</dbReference>
<evidence type="ECO:0000313" key="3">
    <source>
        <dbReference type="Proteomes" id="UP000722989"/>
    </source>
</evidence>
<dbReference type="SMART" id="SM00267">
    <property type="entry name" value="GGDEF"/>
    <property type="match status" value="1"/>
</dbReference>
<dbReference type="InterPro" id="IPR029787">
    <property type="entry name" value="Nucleotide_cyclase"/>
</dbReference>
<dbReference type="PROSITE" id="PS50887">
    <property type="entry name" value="GGDEF"/>
    <property type="match status" value="1"/>
</dbReference>
<dbReference type="EMBL" id="JAATVY010000012">
    <property type="protein sequence ID" value="NJC71648.1"/>
    <property type="molecule type" value="Genomic_DNA"/>
</dbReference>
<keyword evidence="3" id="KW-1185">Reference proteome</keyword>
<dbReference type="Gene3D" id="1.25.40.10">
    <property type="entry name" value="Tetratricopeptide repeat domain"/>
    <property type="match status" value="2"/>
</dbReference>
<accession>A0ABX0Y2H9</accession>
<reference evidence="2 3" key="1">
    <citation type="submission" date="2020-03" db="EMBL/GenBank/DDBJ databases">
        <title>WGS of the type strain of Planosporangium spp.</title>
        <authorList>
            <person name="Thawai C."/>
        </authorList>
    </citation>
    <scope>NUCLEOTIDE SEQUENCE [LARGE SCALE GENOMIC DNA]</scope>
    <source>
        <strain evidence="2 3">TBRC 5610</strain>
    </source>
</reference>
<feature type="domain" description="GGDEF" evidence="1">
    <location>
        <begin position="401"/>
        <end position="534"/>
    </location>
</feature>
<proteinExistence type="predicted"/>
<dbReference type="InterPro" id="IPR050469">
    <property type="entry name" value="Diguanylate_Cyclase"/>
</dbReference>
<dbReference type="InterPro" id="IPR043128">
    <property type="entry name" value="Rev_trsase/Diguanyl_cyclase"/>
</dbReference>
<sequence>MQVTPVYAGEGTAALLAGLSARTPEVEDRLAAALRAMEMVPIAEFRTVAEPARRAERLAAEVGREDLRMRARLVRASVLLRDGDTTGSGRIAHDVHAWAAAHDDRYLLARSHHRLSAFFFHVGDLADALAHAVQSVAYTGDEVPDRMRAEHLMTLAIMLAENGSPDEARGRHREALDLATSIGDAELSLRIVNTMAYTAYTYGDIQEAGELVERMREFPERHGQPLAASELDTIARIEMMQGRYAEAEAALRPVLEGMAGLAPSEGHGLAECLLTVAEAQRLRGAIDAAQATLDRAVAVCEERGLASHRAQIRQEQAALYAATGRFREAYEEYVRFHAESQALQSAQREARARALQAVFETEEARRESIRFREMAQRDALTGLFNRRYVDEHLGGLIDSGTPVSVALVDLDYFKRVNDTLSHAAGDLVLQRVAELLAEAAGDGAVAARLGGEEFLLIFPDIDTDETVRRCEKMRRAIQGHPWRPITGDLPVTASIGVATVTGGRGSPSALLAQADRNLYAAKRAGRDRVVADPAAA</sequence>
<dbReference type="PANTHER" id="PTHR45138">
    <property type="entry name" value="REGULATORY COMPONENTS OF SENSORY TRANSDUCTION SYSTEM"/>
    <property type="match status" value="1"/>
</dbReference>
<evidence type="ECO:0000313" key="2">
    <source>
        <dbReference type="EMBL" id="NJC71648.1"/>
    </source>
</evidence>
<dbReference type="NCBIfam" id="TIGR00254">
    <property type="entry name" value="GGDEF"/>
    <property type="match status" value="1"/>
</dbReference>
<dbReference type="SUPFAM" id="SSF55073">
    <property type="entry name" value="Nucleotide cyclase"/>
    <property type="match status" value="1"/>
</dbReference>
<gene>
    <name evidence="2" type="ORF">HC031_18260</name>
</gene>
<comment type="caution">
    <text evidence="2">The sequence shown here is derived from an EMBL/GenBank/DDBJ whole genome shotgun (WGS) entry which is preliminary data.</text>
</comment>
<evidence type="ECO:0000259" key="1">
    <source>
        <dbReference type="PROSITE" id="PS50887"/>
    </source>
</evidence>
<dbReference type="CDD" id="cd01949">
    <property type="entry name" value="GGDEF"/>
    <property type="match status" value="1"/>
</dbReference>
<dbReference type="RefSeq" id="WP_167926546.1">
    <property type="nucleotide sequence ID" value="NZ_JAATVY010000012.1"/>
</dbReference>
<dbReference type="Pfam" id="PF00990">
    <property type="entry name" value="GGDEF"/>
    <property type="match status" value="1"/>
</dbReference>
<dbReference type="InterPro" id="IPR000160">
    <property type="entry name" value="GGDEF_dom"/>
</dbReference>
<protein>
    <submittedName>
        <fullName evidence="2">Diguanylate cyclase</fullName>
    </submittedName>
</protein>
<dbReference type="Proteomes" id="UP000722989">
    <property type="component" value="Unassembled WGS sequence"/>
</dbReference>
<dbReference type="PANTHER" id="PTHR45138:SF9">
    <property type="entry name" value="DIGUANYLATE CYCLASE DGCM-RELATED"/>
    <property type="match status" value="1"/>
</dbReference>
<name>A0ABX0Y2H9_9ACTN</name>